<dbReference type="Pfam" id="PF02594">
    <property type="entry name" value="DUF167"/>
    <property type="match status" value="1"/>
</dbReference>
<dbReference type="Gene3D" id="3.30.1200.10">
    <property type="entry name" value="YggU-like"/>
    <property type="match status" value="1"/>
</dbReference>
<comment type="similarity">
    <text evidence="1 2">Belongs to the UPF0235 family.</text>
</comment>
<dbReference type="HAMAP" id="MF_00634">
    <property type="entry name" value="UPF0235"/>
    <property type="match status" value="1"/>
</dbReference>
<dbReference type="SMART" id="SM01152">
    <property type="entry name" value="DUF167"/>
    <property type="match status" value="1"/>
</dbReference>
<dbReference type="NCBIfam" id="TIGR00251">
    <property type="entry name" value="DUF167 family protein"/>
    <property type="match status" value="1"/>
</dbReference>
<dbReference type="InterPro" id="IPR036591">
    <property type="entry name" value="YggU-like_sf"/>
</dbReference>
<organism evidence="3 4">
    <name type="scientific">Rhodoplanes elegans</name>
    <dbReference type="NCBI Taxonomy" id="29408"/>
    <lineage>
        <taxon>Bacteria</taxon>
        <taxon>Pseudomonadati</taxon>
        <taxon>Pseudomonadota</taxon>
        <taxon>Alphaproteobacteria</taxon>
        <taxon>Hyphomicrobiales</taxon>
        <taxon>Nitrobacteraceae</taxon>
        <taxon>Rhodoplanes</taxon>
    </lineage>
</organism>
<keyword evidence="4" id="KW-1185">Reference proteome</keyword>
<evidence type="ECO:0000256" key="2">
    <source>
        <dbReference type="HAMAP-Rule" id="MF_00634"/>
    </source>
</evidence>
<evidence type="ECO:0000256" key="1">
    <source>
        <dbReference type="ARBA" id="ARBA00010364"/>
    </source>
</evidence>
<dbReference type="Proteomes" id="UP000248863">
    <property type="component" value="Unassembled WGS sequence"/>
</dbReference>
<dbReference type="EMBL" id="NPEU01000615">
    <property type="protein sequence ID" value="RAI30437.1"/>
    <property type="molecule type" value="Genomic_DNA"/>
</dbReference>
<dbReference type="NCBIfam" id="NF002348">
    <property type="entry name" value="PRK01310.1"/>
    <property type="match status" value="1"/>
</dbReference>
<name>A0A327JW37_9BRAD</name>
<gene>
    <name evidence="3" type="ORF">CH338_27685</name>
</gene>
<protein>
    <recommendedName>
        <fullName evidence="2">UPF0235 protein CH338_27685</fullName>
    </recommendedName>
</protein>
<proteinExistence type="inferred from homology"/>
<reference evidence="3 4" key="1">
    <citation type="submission" date="2017-07" db="EMBL/GenBank/DDBJ databases">
        <title>Draft Genome Sequences of Select Purple Nonsulfur Bacteria.</title>
        <authorList>
            <person name="Lasarre B."/>
            <person name="Mckinlay J.B."/>
        </authorList>
    </citation>
    <scope>NUCLEOTIDE SEQUENCE [LARGE SCALE GENOMIC DNA]</scope>
    <source>
        <strain evidence="3 4">DSM 11907</strain>
    </source>
</reference>
<dbReference type="InterPro" id="IPR003746">
    <property type="entry name" value="DUF167"/>
</dbReference>
<comment type="caution">
    <text evidence="3">The sequence shown here is derived from an EMBL/GenBank/DDBJ whole genome shotgun (WGS) entry which is preliminary data.</text>
</comment>
<dbReference type="AlphaFoldDB" id="A0A327JW37"/>
<accession>A0A327JW37</accession>
<dbReference type="SUPFAM" id="SSF69786">
    <property type="entry name" value="YggU-like"/>
    <property type="match status" value="1"/>
</dbReference>
<dbReference type="OrthoDB" id="9801972at2"/>
<evidence type="ECO:0000313" key="3">
    <source>
        <dbReference type="EMBL" id="RAI30437.1"/>
    </source>
</evidence>
<evidence type="ECO:0000313" key="4">
    <source>
        <dbReference type="Proteomes" id="UP000248863"/>
    </source>
</evidence>
<sequence>MAAPDGLVVTVRLTPRGGRDGFDGIDRLADGRAVLKARVRAAPTEGEANAALTTLFAKSLKLPARAVALVAGDTARIKRIKITGDAATLAAALARLSGVSA</sequence>